<reference evidence="1 2" key="1">
    <citation type="submission" date="2018-08" db="EMBL/GenBank/DDBJ databases">
        <title>Genomic investigation of the strawberry pathogen Phytophthora fragariae indicates pathogenicity is determined by transcriptional variation in three key races.</title>
        <authorList>
            <person name="Adams T.M."/>
            <person name="Armitage A.D."/>
            <person name="Sobczyk M.K."/>
            <person name="Bates H.J."/>
            <person name="Dunwell J.M."/>
            <person name="Nellist C.F."/>
            <person name="Harrison R.J."/>
        </authorList>
    </citation>
    <scope>NUCLEOTIDE SEQUENCE [LARGE SCALE GENOMIC DNA]</scope>
    <source>
        <strain evidence="1 2">A4</strain>
    </source>
</reference>
<comment type="caution">
    <text evidence="1">The sequence shown here is derived from an EMBL/GenBank/DDBJ whole genome shotgun (WGS) entry which is preliminary data.</text>
</comment>
<accession>A0A6A4EKL2</accession>
<name>A0A6A4EKL2_9STRA</name>
<organism evidence="1 2">
    <name type="scientific">Phytophthora fragariae</name>
    <dbReference type="NCBI Taxonomy" id="53985"/>
    <lineage>
        <taxon>Eukaryota</taxon>
        <taxon>Sar</taxon>
        <taxon>Stramenopiles</taxon>
        <taxon>Oomycota</taxon>
        <taxon>Peronosporomycetes</taxon>
        <taxon>Peronosporales</taxon>
        <taxon>Peronosporaceae</taxon>
        <taxon>Phytophthora</taxon>
    </lineage>
</organism>
<evidence type="ECO:0000313" key="1">
    <source>
        <dbReference type="EMBL" id="KAE9327758.1"/>
    </source>
</evidence>
<gene>
    <name evidence="1" type="ORF">PF001_g1758</name>
</gene>
<dbReference type="PANTHER" id="PTHR34615:SF1">
    <property type="entry name" value="PX DOMAIN-CONTAINING PROTEIN"/>
    <property type="match status" value="1"/>
</dbReference>
<protein>
    <recommendedName>
        <fullName evidence="3">DDE Tnp4 domain-containing protein</fullName>
    </recommendedName>
</protein>
<evidence type="ECO:0000313" key="2">
    <source>
        <dbReference type="Proteomes" id="UP000437068"/>
    </source>
</evidence>
<dbReference type="Proteomes" id="UP000437068">
    <property type="component" value="Unassembled WGS sequence"/>
</dbReference>
<evidence type="ECO:0008006" key="3">
    <source>
        <dbReference type="Google" id="ProtNLM"/>
    </source>
</evidence>
<proteinExistence type="predicted"/>
<dbReference type="AlphaFoldDB" id="A0A6A4EKL2"/>
<dbReference type="EMBL" id="QXGE01000045">
    <property type="protein sequence ID" value="KAE9327758.1"/>
    <property type="molecule type" value="Genomic_DNA"/>
</dbReference>
<dbReference type="PANTHER" id="PTHR34615">
    <property type="entry name" value="PX DOMAIN-CONTAINING PROTEIN"/>
    <property type="match status" value="1"/>
</dbReference>
<feature type="non-terminal residue" evidence="1">
    <location>
        <position position="206"/>
    </location>
</feature>
<sequence length="206" mass="23561">MSVITQDESLELLMLMAAFGEEETWMELASMGAFDTPERPLIPAVRFKLRTYGSANAVLDFRFDIEGVRALGRHFRLPETVITEDGDRCSKDEALAIMLNRMSSPQRLHDMSSKFGRSSGSICRIFLWMNERYESKLYAPTSLLRRRIDSYCHAIAQRTPVDGIFAFPDGTKIPISRPTPRRKGDGENLQYQVYSGHKRCHCLTFQ</sequence>